<accession>K1TWT8</accession>
<dbReference type="EMBL" id="AJWY01007545">
    <property type="protein sequence ID" value="EKC63691.1"/>
    <property type="molecule type" value="Genomic_DNA"/>
</dbReference>
<name>K1TWT8_9ZZZZ</name>
<protein>
    <submittedName>
        <fullName evidence="1">Uncharacterized protein</fullName>
    </submittedName>
</protein>
<proteinExistence type="predicted"/>
<comment type="caution">
    <text evidence="1">The sequence shown here is derived from an EMBL/GenBank/DDBJ whole genome shotgun (WGS) entry which is preliminary data.</text>
</comment>
<evidence type="ECO:0000313" key="1">
    <source>
        <dbReference type="EMBL" id="EKC63691.1"/>
    </source>
</evidence>
<gene>
    <name evidence="1" type="ORF">LEA_11209</name>
</gene>
<dbReference type="AlphaFoldDB" id="K1TWT8"/>
<reference evidence="1" key="1">
    <citation type="journal article" date="2013" name="Environ. Microbiol.">
        <title>Microbiota from the distal guts of lean and obese adolescents exhibit partial functional redundancy besides clear differences in community structure.</title>
        <authorList>
            <person name="Ferrer M."/>
            <person name="Ruiz A."/>
            <person name="Lanza F."/>
            <person name="Haange S.B."/>
            <person name="Oberbach A."/>
            <person name="Till H."/>
            <person name="Bargiela R."/>
            <person name="Campoy C."/>
            <person name="Segura M.T."/>
            <person name="Richter M."/>
            <person name="von Bergen M."/>
            <person name="Seifert J."/>
            <person name="Suarez A."/>
        </authorList>
    </citation>
    <scope>NUCLEOTIDE SEQUENCE</scope>
</reference>
<organism evidence="1">
    <name type="scientific">human gut metagenome</name>
    <dbReference type="NCBI Taxonomy" id="408170"/>
    <lineage>
        <taxon>unclassified sequences</taxon>
        <taxon>metagenomes</taxon>
        <taxon>organismal metagenomes</taxon>
    </lineage>
</organism>
<sequence>MSVAFLSSGCSSHNISDEAANGAVIASNSTNIYVPYIITDDDYQVVGRKITVYNQNLDLIEDSIIHDITQGKITRQILY</sequence>
<feature type="non-terminal residue" evidence="1">
    <location>
        <position position="79"/>
    </location>
</feature>